<dbReference type="OrthoDB" id="125289at2759"/>
<accession>A0A225WZE4</accession>
<sequence>MLIVARRKTYATPHGTGKTEWQQVAEDPNQAVDASFSDGACRDKVVALMKKHVEDSARSRRASGVAEEHTTLSDYVEAYFQLKTRFEETQQAAKDKKSHKAKRLASAGGKAMQKAAQRSSRSERDEYNAAREFLGSDYSSDEEEKQDEDGGADTEEEEEEEGGSCTRNRLRVSKIWAKKEEMMGKQRQLQAARDRNLNRVLETLMAQTKLLLEELKRTRATSPSSLQ</sequence>
<evidence type="ECO:0000256" key="1">
    <source>
        <dbReference type="SAM" id="MobiDB-lite"/>
    </source>
</evidence>
<comment type="caution">
    <text evidence="2">The sequence shown here is derived from an EMBL/GenBank/DDBJ whole genome shotgun (WGS) entry which is preliminary data.</text>
</comment>
<evidence type="ECO:0000313" key="2">
    <source>
        <dbReference type="EMBL" id="OWZ23046.1"/>
    </source>
</evidence>
<gene>
    <name evidence="2" type="ORF">PHMEG_0002128</name>
</gene>
<reference evidence="3" key="1">
    <citation type="submission" date="2017-03" db="EMBL/GenBank/DDBJ databases">
        <title>Phytopthora megakarya and P. palmivora, two closely related causual agents of cacao black pod achieved similar genome size and gene model numbers by different mechanisms.</title>
        <authorList>
            <person name="Ali S."/>
            <person name="Shao J."/>
            <person name="Larry D.J."/>
            <person name="Kronmiller B."/>
            <person name="Shen D."/>
            <person name="Strem M.D."/>
            <person name="Melnick R.L."/>
            <person name="Guiltinan M.J."/>
            <person name="Tyler B.M."/>
            <person name="Meinhardt L.W."/>
            <person name="Bailey B.A."/>
        </authorList>
    </citation>
    <scope>NUCLEOTIDE SEQUENCE [LARGE SCALE GENOMIC DNA]</scope>
    <source>
        <strain evidence="3">zdho120</strain>
    </source>
</reference>
<keyword evidence="3" id="KW-1185">Reference proteome</keyword>
<proteinExistence type="predicted"/>
<dbReference type="EMBL" id="NBNE01000089">
    <property type="protein sequence ID" value="OWZ23046.1"/>
    <property type="molecule type" value="Genomic_DNA"/>
</dbReference>
<protein>
    <submittedName>
        <fullName evidence="2">Uncharacterized protein</fullName>
    </submittedName>
</protein>
<dbReference type="Proteomes" id="UP000198211">
    <property type="component" value="Unassembled WGS sequence"/>
</dbReference>
<feature type="compositionally biased region" description="Acidic residues" evidence="1">
    <location>
        <begin position="139"/>
        <end position="162"/>
    </location>
</feature>
<feature type="compositionally biased region" description="Basic and acidic residues" evidence="1">
    <location>
        <begin position="120"/>
        <end position="129"/>
    </location>
</feature>
<name>A0A225WZE4_9STRA</name>
<dbReference type="AlphaFoldDB" id="A0A225WZE4"/>
<organism evidence="2 3">
    <name type="scientific">Phytophthora megakarya</name>
    <dbReference type="NCBI Taxonomy" id="4795"/>
    <lineage>
        <taxon>Eukaryota</taxon>
        <taxon>Sar</taxon>
        <taxon>Stramenopiles</taxon>
        <taxon>Oomycota</taxon>
        <taxon>Peronosporomycetes</taxon>
        <taxon>Peronosporales</taxon>
        <taxon>Peronosporaceae</taxon>
        <taxon>Phytophthora</taxon>
    </lineage>
</organism>
<evidence type="ECO:0000313" key="3">
    <source>
        <dbReference type="Proteomes" id="UP000198211"/>
    </source>
</evidence>
<feature type="region of interest" description="Disordered" evidence="1">
    <location>
        <begin position="90"/>
        <end position="170"/>
    </location>
</feature>